<dbReference type="Proteomes" id="UP000664132">
    <property type="component" value="Unassembled WGS sequence"/>
</dbReference>
<feature type="region of interest" description="Disordered" evidence="1">
    <location>
        <begin position="162"/>
        <end position="195"/>
    </location>
</feature>
<feature type="region of interest" description="Disordered" evidence="1">
    <location>
        <begin position="1"/>
        <end position="101"/>
    </location>
</feature>
<protein>
    <submittedName>
        <fullName evidence="2">Uncharacterized protein</fullName>
    </submittedName>
</protein>
<feature type="compositionally biased region" description="Low complexity" evidence="1">
    <location>
        <begin position="22"/>
        <end position="36"/>
    </location>
</feature>
<dbReference type="AlphaFoldDB" id="A0A8H7WD53"/>
<feature type="compositionally biased region" description="Basic and acidic residues" evidence="1">
    <location>
        <begin position="38"/>
        <end position="50"/>
    </location>
</feature>
<gene>
    <name evidence="2" type="ORF">IFR04_004146</name>
</gene>
<accession>A0A8H7WD53</accession>
<reference evidence="2" key="1">
    <citation type="submission" date="2021-02" db="EMBL/GenBank/DDBJ databases">
        <title>Genome sequence Cadophora malorum strain M34.</title>
        <authorList>
            <person name="Stefanovic E."/>
            <person name="Vu D."/>
            <person name="Scully C."/>
            <person name="Dijksterhuis J."/>
            <person name="Roader J."/>
            <person name="Houbraken J."/>
        </authorList>
    </citation>
    <scope>NUCLEOTIDE SEQUENCE</scope>
    <source>
        <strain evidence="2">M34</strain>
    </source>
</reference>
<dbReference type="OrthoDB" id="3562872at2759"/>
<feature type="compositionally biased region" description="Basic and acidic residues" evidence="1">
    <location>
        <begin position="8"/>
        <end position="17"/>
    </location>
</feature>
<evidence type="ECO:0000313" key="2">
    <source>
        <dbReference type="EMBL" id="KAG4422668.1"/>
    </source>
</evidence>
<feature type="compositionally biased region" description="Low complexity" evidence="1">
    <location>
        <begin position="61"/>
        <end position="76"/>
    </location>
</feature>
<feature type="compositionally biased region" description="Basic residues" evidence="1">
    <location>
        <begin position="51"/>
        <end position="60"/>
    </location>
</feature>
<feature type="compositionally biased region" description="Basic and acidic residues" evidence="1">
    <location>
        <begin position="78"/>
        <end position="93"/>
    </location>
</feature>
<keyword evidence="3" id="KW-1185">Reference proteome</keyword>
<name>A0A8H7WD53_9HELO</name>
<evidence type="ECO:0000313" key="3">
    <source>
        <dbReference type="Proteomes" id="UP000664132"/>
    </source>
</evidence>
<organism evidence="2 3">
    <name type="scientific">Cadophora malorum</name>
    <dbReference type="NCBI Taxonomy" id="108018"/>
    <lineage>
        <taxon>Eukaryota</taxon>
        <taxon>Fungi</taxon>
        <taxon>Dikarya</taxon>
        <taxon>Ascomycota</taxon>
        <taxon>Pezizomycotina</taxon>
        <taxon>Leotiomycetes</taxon>
        <taxon>Helotiales</taxon>
        <taxon>Ploettnerulaceae</taxon>
        <taxon>Cadophora</taxon>
    </lineage>
</organism>
<sequence>MAQSLSSRIEKDKEKDKKSKSKYSSSKPSLLFSMFSSRKHDSSDGDDKKKPSSSKSKKPSSKSSSSKTSKSAASRSSKGHDKFENSSRNKHESSVLPSANFRDESRILDSRFFKDESAAPAKLPDTFQESKSKYVSRPSSSQSSMPYSVDFSQFANKYSESSKQYTATKPSNLATETKPESESEEEESIKIESKAPSHIKSVLTSATDIKMATRQLKLSTLPPSERAAQESWALSIIQKVGICPQNMAWQRIDLPTSKGYQCAGGAHFISDDPIAEGKCGIMRTQQRDPSKLWGPFYPDPNNPRKFDYHDLETKPSYVVPNGCLTDPSDLGMRTFGRGRMGACLGGGVGVLQHFSHVDNARAASYPKALLLHAVKAK</sequence>
<dbReference type="EMBL" id="JAFJYH010000045">
    <property type="protein sequence ID" value="KAG4422668.1"/>
    <property type="molecule type" value="Genomic_DNA"/>
</dbReference>
<feature type="region of interest" description="Disordered" evidence="1">
    <location>
        <begin position="118"/>
        <end position="147"/>
    </location>
</feature>
<comment type="caution">
    <text evidence="2">The sequence shown here is derived from an EMBL/GenBank/DDBJ whole genome shotgun (WGS) entry which is preliminary data.</text>
</comment>
<feature type="compositionally biased region" description="Low complexity" evidence="1">
    <location>
        <begin position="133"/>
        <end position="147"/>
    </location>
</feature>
<evidence type="ECO:0000256" key="1">
    <source>
        <dbReference type="SAM" id="MobiDB-lite"/>
    </source>
</evidence>
<feature type="compositionally biased region" description="Polar residues" evidence="1">
    <location>
        <begin position="162"/>
        <end position="173"/>
    </location>
</feature>
<proteinExistence type="predicted"/>